<dbReference type="RefSeq" id="WP_109202262.1">
    <property type="nucleotide sequence ID" value="NZ_QEWS01000013.1"/>
</dbReference>
<proteinExistence type="predicted"/>
<name>A0ABX5L0H8_9GAMM</name>
<gene>
    <name evidence="2" type="ORF">DC078_09265</name>
</gene>
<reference evidence="3" key="1">
    <citation type="submission" date="2018-05" db="EMBL/GenBank/DDBJ databases">
        <title>Ignatzschineria dubaiensis sp. nov., isolated from necrotic foot tissues of dromedaries (Camelus dromedarius) and associated maggots in Dubai, United Arab Emirates.</title>
        <authorList>
            <person name="Tsang C.C."/>
            <person name="Tang J.Y.M."/>
            <person name="Fong J.Y.H."/>
            <person name="Kinne J."/>
            <person name="Lee H.H."/>
            <person name="Joseph M."/>
            <person name="Jose S."/>
            <person name="Schuster R.K."/>
            <person name="Tang Y."/>
            <person name="Sivakumar S."/>
            <person name="Chen J.H.K."/>
            <person name="Teng J.L.L."/>
            <person name="Lau S.K.P."/>
            <person name="Wernery U."/>
            <person name="Woo P.C.Y."/>
        </authorList>
    </citation>
    <scope>NUCLEOTIDE SEQUENCE [LARGE SCALE GENOMIC DNA]</scope>
    <source>
        <strain evidence="3">UAE-HKU58</strain>
    </source>
</reference>
<comment type="caution">
    <text evidence="2">The sequence shown here is derived from an EMBL/GenBank/DDBJ whole genome shotgun (WGS) entry which is preliminary data.</text>
</comment>
<evidence type="ECO:0000313" key="3">
    <source>
        <dbReference type="Proteomes" id="UP000245217"/>
    </source>
</evidence>
<organism evidence="2 3">
    <name type="scientific">Ignatzschineria cameli</name>
    <dbReference type="NCBI Taxonomy" id="2182793"/>
    <lineage>
        <taxon>Bacteria</taxon>
        <taxon>Pseudomonadati</taxon>
        <taxon>Pseudomonadota</taxon>
        <taxon>Gammaproteobacteria</taxon>
        <taxon>Cardiobacteriales</taxon>
        <taxon>Ignatzschineriaceae</taxon>
        <taxon>Ignatzschineria</taxon>
    </lineage>
</organism>
<evidence type="ECO:0008006" key="4">
    <source>
        <dbReference type="Google" id="ProtNLM"/>
    </source>
</evidence>
<dbReference type="EMBL" id="QEWV01000012">
    <property type="protein sequence ID" value="PWD89960.1"/>
    <property type="molecule type" value="Genomic_DNA"/>
</dbReference>
<evidence type="ECO:0000313" key="2">
    <source>
        <dbReference type="EMBL" id="PWD89960.1"/>
    </source>
</evidence>
<sequence>MSKIIVVGHRSIDLNPLNKLLQKVGVEQASYKDKSPIEIDAIIKKVLKGSNNQAPTIWNGLALNLLLENIDKPFWGWSNSDALYVLDYWKSISPDFKFILSYDDPVNALMRLSIEDDIEQNLDDWLKYHQKLLKHYSNDQGRSLLLNQTEFNKNSNYILPLLKSNILELDLQMGMSYEGEQKETLLLDKRNFPEITIRDDFKDEELLQRYILSDVITQYPEVIELYQKLQAVADLPLENSNSSRLSPIEAWRLFGEIQKTQFSKKEELFQKITTLEEEGRSKEQELRNENHLLLEQLHLTQEEMEKFYLKTNVLEQKIDEKDDALKLYQQEVKHIQALQIEKEEIIKLQQQEKEVINLLESEKKRLIKERDELKEALDKTQIKSEQDNFELLQQLHIVQEELEAVYLRQKREEEDRKRGPYGAADRIKQQLGYRIGATLIENGKSFTGIISLPFKLVATYRLFKKDRKKQPKLPPVHTYQDYYDVDRVKGHLSYRLGNYFINNIAKPWKWIVMPWQMNKIVKQFRLEKKDK</sequence>
<protein>
    <recommendedName>
        <fullName evidence="4">KfiB protein</fullName>
    </recommendedName>
</protein>
<feature type="coiled-coil region" evidence="1">
    <location>
        <begin position="265"/>
        <end position="383"/>
    </location>
</feature>
<accession>A0ABX5L0H8</accession>
<evidence type="ECO:0000256" key="1">
    <source>
        <dbReference type="SAM" id="Coils"/>
    </source>
</evidence>
<keyword evidence="3" id="KW-1185">Reference proteome</keyword>
<keyword evidence="1" id="KW-0175">Coiled coil</keyword>
<dbReference type="Proteomes" id="UP000245217">
    <property type="component" value="Unassembled WGS sequence"/>
</dbReference>